<name>A0ABU6TV88_9FABA</name>
<gene>
    <name evidence="1" type="ORF">PIB30_095549</name>
</gene>
<dbReference type="EMBL" id="JASCZI010092815">
    <property type="protein sequence ID" value="MED6152812.1"/>
    <property type="molecule type" value="Genomic_DNA"/>
</dbReference>
<evidence type="ECO:0000313" key="1">
    <source>
        <dbReference type="EMBL" id="MED6152812.1"/>
    </source>
</evidence>
<sequence length="56" mass="6248">SAPSVTSPLILAARCRRSRRLSAGFLSSLHTQQLFTSQAQRALLVEFNCSRFRVLV</sequence>
<protein>
    <submittedName>
        <fullName evidence="1">Uncharacterized protein</fullName>
    </submittedName>
</protein>
<dbReference type="Proteomes" id="UP001341840">
    <property type="component" value="Unassembled WGS sequence"/>
</dbReference>
<proteinExistence type="predicted"/>
<comment type="caution">
    <text evidence="1">The sequence shown here is derived from an EMBL/GenBank/DDBJ whole genome shotgun (WGS) entry which is preliminary data.</text>
</comment>
<organism evidence="1 2">
    <name type="scientific">Stylosanthes scabra</name>
    <dbReference type="NCBI Taxonomy" id="79078"/>
    <lineage>
        <taxon>Eukaryota</taxon>
        <taxon>Viridiplantae</taxon>
        <taxon>Streptophyta</taxon>
        <taxon>Embryophyta</taxon>
        <taxon>Tracheophyta</taxon>
        <taxon>Spermatophyta</taxon>
        <taxon>Magnoliopsida</taxon>
        <taxon>eudicotyledons</taxon>
        <taxon>Gunneridae</taxon>
        <taxon>Pentapetalae</taxon>
        <taxon>rosids</taxon>
        <taxon>fabids</taxon>
        <taxon>Fabales</taxon>
        <taxon>Fabaceae</taxon>
        <taxon>Papilionoideae</taxon>
        <taxon>50 kb inversion clade</taxon>
        <taxon>dalbergioids sensu lato</taxon>
        <taxon>Dalbergieae</taxon>
        <taxon>Pterocarpus clade</taxon>
        <taxon>Stylosanthes</taxon>
    </lineage>
</organism>
<keyword evidence="2" id="KW-1185">Reference proteome</keyword>
<accession>A0ABU6TV88</accession>
<evidence type="ECO:0000313" key="2">
    <source>
        <dbReference type="Proteomes" id="UP001341840"/>
    </source>
</evidence>
<feature type="non-terminal residue" evidence="1">
    <location>
        <position position="1"/>
    </location>
</feature>
<reference evidence="1 2" key="1">
    <citation type="journal article" date="2023" name="Plants (Basel)">
        <title>Bridging the Gap: Combining Genomics and Transcriptomics Approaches to Understand Stylosanthes scabra, an Orphan Legume from the Brazilian Caatinga.</title>
        <authorList>
            <person name="Ferreira-Neto J.R.C."/>
            <person name="da Silva M.D."/>
            <person name="Binneck E."/>
            <person name="de Melo N.F."/>
            <person name="da Silva R.H."/>
            <person name="de Melo A.L.T.M."/>
            <person name="Pandolfi V."/>
            <person name="Bustamante F.O."/>
            <person name="Brasileiro-Vidal A.C."/>
            <person name="Benko-Iseppon A.M."/>
        </authorList>
    </citation>
    <scope>NUCLEOTIDE SEQUENCE [LARGE SCALE GENOMIC DNA]</scope>
    <source>
        <tissue evidence="1">Leaves</tissue>
    </source>
</reference>